<evidence type="ECO:0000256" key="1">
    <source>
        <dbReference type="SAM" id="Phobius"/>
    </source>
</evidence>
<gene>
    <name evidence="3" type="ORF">J4H92_03070</name>
</gene>
<evidence type="ECO:0000313" key="3">
    <source>
        <dbReference type="EMBL" id="MBO1900928.1"/>
    </source>
</evidence>
<keyword evidence="1" id="KW-0472">Membrane</keyword>
<feature type="transmembrane region" description="Helical" evidence="1">
    <location>
        <begin position="39"/>
        <end position="57"/>
    </location>
</feature>
<evidence type="ECO:0000313" key="4">
    <source>
        <dbReference type="Proteomes" id="UP000664382"/>
    </source>
</evidence>
<comment type="caution">
    <text evidence="3">The sequence shown here is derived from an EMBL/GenBank/DDBJ whole genome shotgun (WGS) entry which is preliminary data.</text>
</comment>
<dbReference type="AlphaFoldDB" id="A0A939SB05"/>
<organism evidence="3 4">
    <name type="scientific">Leucobacter weissii</name>
    <dbReference type="NCBI Taxonomy" id="1983706"/>
    <lineage>
        <taxon>Bacteria</taxon>
        <taxon>Bacillati</taxon>
        <taxon>Actinomycetota</taxon>
        <taxon>Actinomycetes</taxon>
        <taxon>Micrococcales</taxon>
        <taxon>Microbacteriaceae</taxon>
        <taxon>Leucobacter</taxon>
    </lineage>
</organism>
<sequence length="122" mass="12817">MTGTEKPEKASDQTGLALGLALGVGVGVALGVATDQLGTWMAIGIALGLVFGLSYDARRRSARAASDPGNEDPPPVKIVDGATYTLVRRDDPPPGRRAHCWLGDNGWELELAEEEAARYGVD</sequence>
<evidence type="ECO:0000259" key="2">
    <source>
        <dbReference type="Pfam" id="PF26273"/>
    </source>
</evidence>
<dbReference type="InterPro" id="IPR058598">
    <property type="entry name" value="Gly_zipper-like_dom"/>
</dbReference>
<dbReference type="Proteomes" id="UP000664382">
    <property type="component" value="Unassembled WGS sequence"/>
</dbReference>
<protein>
    <recommendedName>
        <fullName evidence="2">Glycine zipper-like domain-containing protein</fullName>
    </recommendedName>
</protein>
<reference evidence="3" key="1">
    <citation type="submission" date="2021-03" db="EMBL/GenBank/DDBJ databases">
        <title>Leucobacter chromiisoli sp. nov., isolated from chromium-containing soil of chemical plant.</title>
        <authorList>
            <person name="Xu Z."/>
        </authorList>
    </citation>
    <scope>NUCLEOTIDE SEQUENCE</scope>
    <source>
        <strain evidence="3">S27</strain>
    </source>
</reference>
<feature type="transmembrane region" description="Helical" evidence="1">
    <location>
        <begin position="15"/>
        <end position="33"/>
    </location>
</feature>
<dbReference type="Pfam" id="PF26273">
    <property type="entry name" value="Gly_zipper"/>
    <property type="match status" value="1"/>
</dbReference>
<dbReference type="RefSeq" id="WP_208095803.1">
    <property type="nucleotide sequence ID" value="NZ_JAGDYM010000004.1"/>
</dbReference>
<dbReference type="EMBL" id="JAGDYM010000004">
    <property type="protein sequence ID" value="MBO1900928.1"/>
    <property type="molecule type" value="Genomic_DNA"/>
</dbReference>
<proteinExistence type="predicted"/>
<keyword evidence="1" id="KW-0812">Transmembrane</keyword>
<keyword evidence="1" id="KW-1133">Transmembrane helix</keyword>
<keyword evidence="4" id="KW-1185">Reference proteome</keyword>
<feature type="domain" description="Glycine zipper-like" evidence="2">
    <location>
        <begin position="13"/>
        <end position="57"/>
    </location>
</feature>
<name>A0A939SB05_9MICO</name>
<accession>A0A939SB05</accession>